<dbReference type="InterPro" id="IPR045864">
    <property type="entry name" value="aa-tRNA-synth_II/BPL/LPL"/>
</dbReference>
<feature type="binding site" evidence="12 14">
    <location>
        <begin position="261"/>
        <end position="263"/>
    </location>
    <ligand>
        <name>ATP</name>
        <dbReference type="ChEBI" id="CHEBI:30616"/>
    </ligand>
</feature>
<dbReference type="Proteomes" id="UP000229307">
    <property type="component" value="Unassembled WGS sequence"/>
</dbReference>
<evidence type="ECO:0000256" key="14">
    <source>
        <dbReference type="PIRSR" id="PIRSR001529-2"/>
    </source>
</evidence>
<evidence type="ECO:0000256" key="8">
    <source>
        <dbReference type="ARBA" id="ARBA00022917"/>
    </source>
</evidence>
<feature type="binding site" evidence="12">
    <location>
        <position position="277"/>
    </location>
    <ligand>
        <name>ATP</name>
        <dbReference type="ChEBI" id="CHEBI:30616"/>
    </ligand>
</feature>
<dbReference type="UniPathway" id="UPA00906">
    <property type="reaction ID" value="UER00895"/>
</dbReference>
<comment type="subcellular location">
    <subcellularLocation>
        <location evidence="1 12">Cytoplasm</location>
    </subcellularLocation>
</comment>
<evidence type="ECO:0000256" key="11">
    <source>
        <dbReference type="ARBA" id="ARBA00048823"/>
    </source>
</evidence>
<dbReference type="EMBL" id="PFMR01000008">
    <property type="protein sequence ID" value="PIZ18282.1"/>
    <property type="molecule type" value="Genomic_DNA"/>
</dbReference>
<evidence type="ECO:0000259" key="16">
    <source>
        <dbReference type="PROSITE" id="PS50862"/>
    </source>
</evidence>
<evidence type="ECO:0000256" key="6">
    <source>
        <dbReference type="ARBA" id="ARBA00022741"/>
    </source>
</evidence>
<feature type="binding site" evidence="12 14">
    <location>
        <begin position="348"/>
        <end position="351"/>
    </location>
    <ligand>
        <name>ATP</name>
        <dbReference type="ChEBI" id="CHEBI:30616"/>
    </ligand>
</feature>
<dbReference type="PANTHER" id="PTHR43697">
    <property type="entry name" value="SERYL-TRNA SYNTHETASE"/>
    <property type="match status" value="1"/>
</dbReference>
<keyword evidence="7 12" id="KW-0067">ATP-binding</keyword>
<evidence type="ECO:0000313" key="18">
    <source>
        <dbReference type="Proteomes" id="UP000229307"/>
    </source>
</evidence>
<evidence type="ECO:0000256" key="2">
    <source>
        <dbReference type="ARBA" id="ARBA00005045"/>
    </source>
</evidence>
<dbReference type="PRINTS" id="PR00981">
    <property type="entry name" value="TRNASYNTHSER"/>
</dbReference>
<keyword evidence="9 12" id="KW-0030">Aminoacyl-tRNA synthetase</keyword>
<organism evidence="17 18">
    <name type="scientific">Candidatus Desantisbacteria bacterium CG_4_10_14_0_8_um_filter_48_22</name>
    <dbReference type="NCBI Taxonomy" id="1974543"/>
    <lineage>
        <taxon>Bacteria</taxon>
        <taxon>Candidatus Desantisiibacteriota</taxon>
    </lineage>
</organism>
<dbReference type="InterPro" id="IPR042103">
    <property type="entry name" value="SerRS_1_N_sf"/>
</dbReference>
<dbReference type="AlphaFoldDB" id="A0A2M7SFH4"/>
<keyword evidence="4 12" id="KW-0963">Cytoplasm</keyword>
<dbReference type="Pfam" id="PF02403">
    <property type="entry name" value="Seryl_tRNA_N"/>
    <property type="match status" value="1"/>
</dbReference>
<dbReference type="InterPro" id="IPR015866">
    <property type="entry name" value="Ser-tRNA-synth_1_N"/>
</dbReference>
<dbReference type="GO" id="GO:0006434">
    <property type="term" value="P:seryl-tRNA aminoacylation"/>
    <property type="evidence" value="ECO:0007669"/>
    <property type="project" value="UniProtKB-UniRule"/>
</dbReference>
<evidence type="ECO:0000256" key="4">
    <source>
        <dbReference type="ARBA" id="ARBA00022490"/>
    </source>
</evidence>
<dbReference type="InterPro" id="IPR002317">
    <property type="entry name" value="Ser-tRNA-ligase_type_1"/>
</dbReference>
<dbReference type="GO" id="GO:0004828">
    <property type="term" value="F:serine-tRNA ligase activity"/>
    <property type="evidence" value="ECO:0007669"/>
    <property type="project" value="UniProtKB-UniRule"/>
</dbReference>
<comment type="catalytic activity">
    <reaction evidence="10 12">
        <text>tRNA(Sec) + L-serine + ATP = L-seryl-tRNA(Sec) + AMP + diphosphate + H(+)</text>
        <dbReference type="Rhea" id="RHEA:42580"/>
        <dbReference type="Rhea" id="RHEA-COMP:9742"/>
        <dbReference type="Rhea" id="RHEA-COMP:10128"/>
        <dbReference type="ChEBI" id="CHEBI:15378"/>
        <dbReference type="ChEBI" id="CHEBI:30616"/>
        <dbReference type="ChEBI" id="CHEBI:33019"/>
        <dbReference type="ChEBI" id="CHEBI:33384"/>
        <dbReference type="ChEBI" id="CHEBI:78442"/>
        <dbReference type="ChEBI" id="CHEBI:78533"/>
        <dbReference type="ChEBI" id="CHEBI:456215"/>
        <dbReference type="EC" id="6.1.1.11"/>
    </reaction>
</comment>
<reference evidence="18" key="1">
    <citation type="submission" date="2017-09" db="EMBL/GenBank/DDBJ databases">
        <title>Depth-based differentiation of microbial function through sediment-hosted aquifers and enrichment of novel symbionts in the deep terrestrial subsurface.</title>
        <authorList>
            <person name="Probst A.J."/>
            <person name="Ladd B."/>
            <person name="Jarett J.K."/>
            <person name="Geller-Mcgrath D.E."/>
            <person name="Sieber C.M.K."/>
            <person name="Emerson J.B."/>
            <person name="Anantharaman K."/>
            <person name="Thomas B.C."/>
            <person name="Malmstrom R."/>
            <person name="Stieglmeier M."/>
            <person name="Klingl A."/>
            <person name="Woyke T."/>
            <person name="Ryan C.M."/>
            <person name="Banfield J.F."/>
        </authorList>
    </citation>
    <scope>NUCLEOTIDE SEQUENCE [LARGE SCALE GENOMIC DNA]</scope>
</reference>
<comment type="catalytic activity">
    <reaction evidence="11 12">
        <text>tRNA(Ser) + L-serine + ATP = L-seryl-tRNA(Ser) + AMP + diphosphate + H(+)</text>
        <dbReference type="Rhea" id="RHEA:12292"/>
        <dbReference type="Rhea" id="RHEA-COMP:9669"/>
        <dbReference type="Rhea" id="RHEA-COMP:9703"/>
        <dbReference type="ChEBI" id="CHEBI:15378"/>
        <dbReference type="ChEBI" id="CHEBI:30616"/>
        <dbReference type="ChEBI" id="CHEBI:33019"/>
        <dbReference type="ChEBI" id="CHEBI:33384"/>
        <dbReference type="ChEBI" id="CHEBI:78442"/>
        <dbReference type="ChEBI" id="CHEBI:78533"/>
        <dbReference type="ChEBI" id="CHEBI:456215"/>
        <dbReference type="EC" id="6.1.1.11"/>
    </reaction>
</comment>
<evidence type="ECO:0000256" key="5">
    <source>
        <dbReference type="ARBA" id="ARBA00022598"/>
    </source>
</evidence>
<dbReference type="PIRSF" id="PIRSF001529">
    <property type="entry name" value="Ser-tRNA-synth_IIa"/>
    <property type="match status" value="1"/>
</dbReference>
<evidence type="ECO:0000256" key="1">
    <source>
        <dbReference type="ARBA" id="ARBA00004496"/>
    </source>
</evidence>
<evidence type="ECO:0000256" key="10">
    <source>
        <dbReference type="ARBA" id="ARBA00047929"/>
    </source>
</evidence>
<feature type="binding site" evidence="13">
    <location>
        <position position="261"/>
    </location>
    <ligand>
        <name>L-serine</name>
        <dbReference type="ChEBI" id="CHEBI:33384"/>
    </ligand>
</feature>
<accession>A0A2M7SFH4</accession>
<feature type="coiled-coil region" evidence="15">
    <location>
        <begin position="44"/>
        <end position="88"/>
    </location>
</feature>
<comment type="subunit">
    <text evidence="12">Homodimer. The tRNA molecule binds across the dimer.</text>
</comment>
<dbReference type="Gene3D" id="1.10.287.40">
    <property type="entry name" value="Serine-tRNA synthetase, tRNA binding domain"/>
    <property type="match status" value="1"/>
</dbReference>
<feature type="binding site" evidence="13">
    <location>
        <position position="230"/>
    </location>
    <ligand>
        <name>L-serine</name>
        <dbReference type="ChEBI" id="CHEBI:33384"/>
    </ligand>
</feature>
<dbReference type="InterPro" id="IPR006195">
    <property type="entry name" value="aa-tRNA-synth_II"/>
</dbReference>
<dbReference type="InterPro" id="IPR033729">
    <property type="entry name" value="SerRS_core"/>
</dbReference>
<dbReference type="SUPFAM" id="SSF46589">
    <property type="entry name" value="tRNA-binding arm"/>
    <property type="match status" value="1"/>
</dbReference>
<evidence type="ECO:0000256" key="7">
    <source>
        <dbReference type="ARBA" id="ARBA00022840"/>
    </source>
</evidence>
<feature type="domain" description="Aminoacyl-transfer RNA synthetases class-II family profile" evidence="16">
    <location>
        <begin position="171"/>
        <end position="408"/>
    </location>
</feature>
<name>A0A2M7SFH4_9BACT</name>
<protein>
    <recommendedName>
        <fullName evidence="12">Serine--tRNA ligase</fullName>
        <ecNumber evidence="12">6.1.1.11</ecNumber>
    </recommendedName>
    <alternativeName>
        <fullName evidence="12">Seryl-tRNA synthetase</fullName>
        <shortName evidence="12">SerRS</shortName>
    </alternativeName>
    <alternativeName>
        <fullName evidence="12">Seryl-tRNA(Ser/Sec) synthetase</fullName>
    </alternativeName>
</protein>
<dbReference type="NCBIfam" id="TIGR00414">
    <property type="entry name" value="serS"/>
    <property type="match status" value="1"/>
</dbReference>
<keyword evidence="5 12" id="KW-0436">Ligase</keyword>
<dbReference type="GO" id="GO:0016260">
    <property type="term" value="P:selenocysteine biosynthetic process"/>
    <property type="evidence" value="ECO:0007669"/>
    <property type="project" value="UniProtKB-UniRule"/>
</dbReference>
<comment type="function">
    <text evidence="12">Catalyzes the attachment of serine to tRNA(Ser). Is also able to aminoacylate tRNA(Sec) with serine, to form the misacylated tRNA L-seryl-tRNA(Sec), which will be further converted into selenocysteinyl-tRNA(Sec).</text>
</comment>
<comment type="pathway">
    <text evidence="2 12">Aminoacyl-tRNA biosynthesis; selenocysteinyl-tRNA(Sec) biosynthesis; L-seryl-tRNA(Sec) from L-serine and tRNA(Sec): step 1/1.</text>
</comment>
<proteinExistence type="inferred from homology"/>
<dbReference type="PANTHER" id="PTHR43697:SF1">
    <property type="entry name" value="SERINE--TRNA LIGASE"/>
    <property type="match status" value="1"/>
</dbReference>
<evidence type="ECO:0000313" key="17">
    <source>
        <dbReference type="EMBL" id="PIZ18282.1"/>
    </source>
</evidence>
<gene>
    <name evidence="12" type="primary">serS</name>
    <name evidence="17" type="ORF">COY52_00230</name>
</gene>
<dbReference type="Pfam" id="PF00587">
    <property type="entry name" value="tRNA-synt_2b"/>
    <property type="match status" value="1"/>
</dbReference>
<dbReference type="HAMAP" id="MF_00176">
    <property type="entry name" value="Ser_tRNA_synth_type1"/>
    <property type="match status" value="1"/>
</dbReference>
<evidence type="ECO:0000256" key="15">
    <source>
        <dbReference type="SAM" id="Coils"/>
    </source>
</evidence>
<comment type="domain">
    <text evidence="12">Consists of two distinct domains, a catalytic core and a N-terminal extension that is involved in tRNA binding.</text>
</comment>
<dbReference type="GO" id="GO:0005737">
    <property type="term" value="C:cytoplasm"/>
    <property type="evidence" value="ECO:0007669"/>
    <property type="project" value="UniProtKB-SubCell"/>
</dbReference>
<keyword evidence="8 12" id="KW-0648">Protein biosynthesis</keyword>
<comment type="caution">
    <text evidence="17">The sequence shown here is derived from an EMBL/GenBank/DDBJ whole genome shotgun (WGS) entry which is preliminary data.</text>
</comment>
<evidence type="ECO:0000256" key="12">
    <source>
        <dbReference type="HAMAP-Rule" id="MF_00176"/>
    </source>
</evidence>
<comment type="similarity">
    <text evidence="3 12">Belongs to the class-II aminoacyl-tRNA synthetase family. Type-1 seryl-tRNA synthetase subfamily.</text>
</comment>
<dbReference type="CDD" id="cd00770">
    <property type="entry name" value="SerRS_core"/>
    <property type="match status" value="1"/>
</dbReference>
<dbReference type="EC" id="6.1.1.11" evidence="12"/>
<dbReference type="GO" id="GO:0005524">
    <property type="term" value="F:ATP binding"/>
    <property type="evidence" value="ECO:0007669"/>
    <property type="project" value="UniProtKB-UniRule"/>
</dbReference>
<dbReference type="SUPFAM" id="SSF55681">
    <property type="entry name" value="Class II aaRS and biotin synthetases"/>
    <property type="match status" value="1"/>
</dbReference>
<feature type="binding site" evidence="12">
    <location>
        <position position="383"/>
    </location>
    <ligand>
        <name>L-serine</name>
        <dbReference type="ChEBI" id="CHEBI:33384"/>
    </ligand>
</feature>
<feature type="binding site" evidence="12">
    <location>
        <begin position="230"/>
        <end position="232"/>
    </location>
    <ligand>
        <name>L-serine</name>
        <dbReference type="ChEBI" id="CHEBI:33384"/>
    </ligand>
</feature>
<dbReference type="InterPro" id="IPR002314">
    <property type="entry name" value="aa-tRNA-synt_IIb"/>
</dbReference>
<dbReference type="PROSITE" id="PS50862">
    <property type="entry name" value="AA_TRNA_LIGASE_II"/>
    <property type="match status" value="1"/>
</dbReference>
<keyword evidence="6 12" id="KW-0547">Nucleotide-binding</keyword>
<sequence length="422" mass="48378">MIDMKFIRENAELIRKNLQDRGNKLNLDELLGMDEERRKLIKKAEELKFKRNVDSEKIAQLKKEKKDADALIKEMKEIGDEIKKLDGELGVYEKKVNDMLLLIPNIPDPSVPVSTDPKDNREVRTWGKKPEFDFQPRPHWDIGEALGILDLGRASKITGAHFAIYKGLGAKLERALINFMLDLHIDKHGYKEIWPPILVNRGCITGTGQLPKYEEDMYRCDLDDIFPIPTAEVPLTGFHKDEVLEEKDLPVYYTAYTPCFRREAGSYGKDTRGLLRVHQFDKVEMVKLTKPEDSDAEHEKMVQNAEEVIQLLKLPYRVILLCTVEIGFSARKCYDLEIWAPAQNRWLESSSCSNCGDFQARRLNIRYRKKDGKTELVHTLNGSGIALARTFAAILENYQQKDGSVIVPDVLKPYMGGVDVIK</sequence>
<evidence type="ECO:0000256" key="3">
    <source>
        <dbReference type="ARBA" id="ARBA00010728"/>
    </source>
</evidence>
<dbReference type="InterPro" id="IPR010978">
    <property type="entry name" value="tRNA-bd_arm"/>
</dbReference>
<dbReference type="Gene3D" id="3.30.930.10">
    <property type="entry name" value="Bira Bifunctional Protein, Domain 2"/>
    <property type="match status" value="1"/>
</dbReference>
<feature type="binding site" evidence="12 13">
    <location>
        <position position="284"/>
    </location>
    <ligand>
        <name>L-serine</name>
        <dbReference type="ChEBI" id="CHEBI:33384"/>
    </ligand>
</feature>
<evidence type="ECO:0000256" key="9">
    <source>
        <dbReference type="ARBA" id="ARBA00023146"/>
    </source>
</evidence>
<feature type="binding site" evidence="14">
    <location>
        <begin position="277"/>
        <end position="280"/>
    </location>
    <ligand>
        <name>ATP</name>
        <dbReference type="ChEBI" id="CHEBI:30616"/>
    </ligand>
</feature>
<evidence type="ECO:0000256" key="13">
    <source>
        <dbReference type="PIRSR" id="PIRSR001529-1"/>
    </source>
</evidence>
<feature type="binding site" evidence="13">
    <location>
        <position position="381"/>
    </location>
    <ligand>
        <name>L-serine</name>
        <dbReference type="ChEBI" id="CHEBI:33384"/>
    </ligand>
</feature>
<keyword evidence="15" id="KW-0175">Coiled coil</keyword>